<protein>
    <submittedName>
        <fullName evidence="2">Uncharacterized protein</fullName>
    </submittedName>
</protein>
<feature type="compositionally biased region" description="Low complexity" evidence="1">
    <location>
        <begin position="275"/>
        <end position="306"/>
    </location>
</feature>
<accession>A0ABN9UDX4</accession>
<feature type="region of interest" description="Disordered" evidence="1">
    <location>
        <begin position="1"/>
        <end position="215"/>
    </location>
</feature>
<keyword evidence="3" id="KW-1185">Reference proteome</keyword>
<gene>
    <name evidence="2" type="ORF">PCOR1329_LOCUS47559</name>
</gene>
<dbReference type="EMBL" id="CAUYUJ010015728">
    <property type="protein sequence ID" value="CAK0857440.1"/>
    <property type="molecule type" value="Genomic_DNA"/>
</dbReference>
<feature type="region of interest" description="Disordered" evidence="1">
    <location>
        <begin position="246"/>
        <end position="322"/>
    </location>
</feature>
<feature type="compositionally biased region" description="Low complexity" evidence="1">
    <location>
        <begin position="128"/>
        <end position="144"/>
    </location>
</feature>
<feature type="compositionally biased region" description="Low complexity" evidence="1">
    <location>
        <begin position="68"/>
        <end position="97"/>
    </location>
</feature>
<evidence type="ECO:0000256" key="1">
    <source>
        <dbReference type="SAM" id="MobiDB-lite"/>
    </source>
</evidence>
<name>A0ABN9UDX4_9DINO</name>
<sequence length="511" mass="50526">MLRSTTFRALQPLRLEPRAASGGQGRGRAGEPGAPPGAVGAGGRGGRAARVGEGGGWGADAAGGGAGPQPAGANGHARGAGEGAADAPAAPEGVFGRYRGRGGGARAGKAAGPPQAEAVPEGQSHGRSAGALQLAAPQSAASPPRRFGPGAGQARHGAPPPSGGQQGAPGAPSRPPGQNGAEGFGASGGPPSRVAAAGGYPGSGRGHGGGASGSYCEEIEKELKSRAQWTGTGSVTFEELMEAGKVLASNGAQPPPLSLAAVPGRPGPKAPPERPAQAQWPAARPPHHAAAAQWPPGGPAGLWAPPAGGPGGPGGLWAPPAALPDVSLKEARRALGLPPAAEPAEPPKSGANKMPARSRPATDAAPAPPRGLEQLSAGGLAEGPRLHALKDAAAGACAGAWGSVAATAAAPAGSPGPTWARFEPEDFTGVWVDIKGNPVNVVNGAQEGRHAKLTANVSRPPRKDVVLKIELIKGVGWHCGNAELDSTWSTTEELHWVREDGFRSVWTRARH</sequence>
<feature type="compositionally biased region" description="Gly residues" evidence="1">
    <location>
        <begin position="199"/>
        <end position="212"/>
    </location>
</feature>
<evidence type="ECO:0000313" key="3">
    <source>
        <dbReference type="Proteomes" id="UP001189429"/>
    </source>
</evidence>
<feature type="compositionally biased region" description="Gly residues" evidence="1">
    <location>
        <begin position="39"/>
        <end position="67"/>
    </location>
</feature>
<feature type="compositionally biased region" description="Low complexity" evidence="1">
    <location>
        <begin position="355"/>
        <end position="365"/>
    </location>
</feature>
<evidence type="ECO:0000313" key="2">
    <source>
        <dbReference type="EMBL" id="CAK0857440.1"/>
    </source>
</evidence>
<feature type="compositionally biased region" description="Pro residues" evidence="1">
    <location>
        <begin position="265"/>
        <end position="274"/>
    </location>
</feature>
<feature type="region of interest" description="Disordered" evidence="1">
    <location>
        <begin position="337"/>
        <end position="377"/>
    </location>
</feature>
<proteinExistence type="predicted"/>
<reference evidence="2" key="1">
    <citation type="submission" date="2023-10" db="EMBL/GenBank/DDBJ databases">
        <authorList>
            <person name="Chen Y."/>
            <person name="Shah S."/>
            <person name="Dougan E. K."/>
            <person name="Thang M."/>
            <person name="Chan C."/>
        </authorList>
    </citation>
    <scope>NUCLEOTIDE SEQUENCE [LARGE SCALE GENOMIC DNA]</scope>
</reference>
<organism evidence="2 3">
    <name type="scientific">Prorocentrum cordatum</name>
    <dbReference type="NCBI Taxonomy" id="2364126"/>
    <lineage>
        <taxon>Eukaryota</taxon>
        <taxon>Sar</taxon>
        <taxon>Alveolata</taxon>
        <taxon>Dinophyceae</taxon>
        <taxon>Prorocentrales</taxon>
        <taxon>Prorocentraceae</taxon>
        <taxon>Prorocentrum</taxon>
    </lineage>
</organism>
<comment type="caution">
    <text evidence="2">The sequence shown here is derived from an EMBL/GenBank/DDBJ whole genome shotgun (WGS) entry which is preliminary data.</text>
</comment>
<dbReference type="Proteomes" id="UP001189429">
    <property type="component" value="Unassembled WGS sequence"/>
</dbReference>